<name>A0ABX1SEK0_9PSEU</name>
<reference evidence="2 3" key="1">
    <citation type="submission" date="2020-04" db="EMBL/GenBank/DDBJ databases">
        <authorList>
            <person name="Klaysubun C."/>
            <person name="Duangmal K."/>
            <person name="Lipun K."/>
        </authorList>
    </citation>
    <scope>NUCLEOTIDE SEQUENCE [LARGE SCALE GENOMIC DNA]</scope>
    <source>
        <strain evidence="2 3">K10HN5</strain>
    </source>
</reference>
<comment type="caution">
    <text evidence="2">The sequence shown here is derived from an EMBL/GenBank/DDBJ whole genome shotgun (WGS) entry which is preliminary data.</text>
</comment>
<feature type="transmembrane region" description="Helical" evidence="1">
    <location>
        <begin position="25"/>
        <end position="45"/>
    </location>
</feature>
<dbReference type="Proteomes" id="UP000820669">
    <property type="component" value="Unassembled WGS sequence"/>
</dbReference>
<organism evidence="2 3">
    <name type="scientific">Pseudonocardia acidicola</name>
    <dbReference type="NCBI Taxonomy" id="2724939"/>
    <lineage>
        <taxon>Bacteria</taxon>
        <taxon>Bacillati</taxon>
        <taxon>Actinomycetota</taxon>
        <taxon>Actinomycetes</taxon>
        <taxon>Pseudonocardiales</taxon>
        <taxon>Pseudonocardiaceae</taxon>
        <taxon>Pseudonocardia</taxon>
    </lineage>
</organism>
<accession>A0ABX1SEK0</accession>
<keyword evidence="1" id="KW-0812">Transmembrane</keyword>
<dbReference type="EMBL" id="JAAXLA010000029">
    <property type="protein sequence ID" value="NMH98937.1"/>
    <property type="molecule type" value="Genomic_DNA"/>
</dbReference>
<keyword evidence="1" id="KW-1133">Transmembrane helix</keyword>
<evidence type="ECO:0000313" key="3">
    <source>
        <dbReference type="Proteomes" id="UP000820669"/>
    </source>
</evidence>
<evidence type="ECO:0000256" key="1">
    <source>
        <dbReference type="SAM" id="Phobius"/>
    </source>
</evidence>
<keyword evidence="3" id="KW-1185">Reference proteome</keyword>
<keyword evidence="1" id="KW-0472">Membrane</keyword>
<protein>
    <submittedName>
        <fullName evidence="2">Uncharacterized protein</fullName>
    </submittedName>
</protein>
<evidence type="ECO:0000313" key="2">
    <source>
        <dbReference type="EMBL" id="NMH98937.1"/>
    </source>
</evidence>
<dbReference type="RefSeq" id="WP_169382383.1">
    <property type="nucleotide sequence ID" value="NZ_JAAXLA010000029.1"/>
</dbReference>
<sequence>MARLAGAVIAMEVAALVVAYLAFGWLVLLVGAPLLVGTVLVLVAVRATEVARRKLQDLRPTRWDIDAPAPGGLMSGFFEIPRQGGSMQVTSGSARG</sequence>
<gene>
    <name evidence="2" type="ORF">HF526_16715</name>
</gene>
<proteinExistence type="predicted"/>